<sequence length="65" mass="7093">MEELFPSAGIADMHAFYGSGGDDAELHRRLGELMASVARIGADRDLDLVPTSRYLYELPGAVDPR</sequence>
<organism evidence="1 2">
    <name type="scientific">Nocardioides aquiterrae</name>
    <dbReference type="NCBI Taxonomy" id="203799"/>
    <lineage>
        <taxon>Bacteria</taxon>
        <taxon>Bacillati</taxon>
        <taxon>Actinomycetota</taxon>
        <taxon>Actinomycetes</taxon>
        <taxon>Propionibacteriales</taxon>
        <taxon>Nocardioidaceae</taxon>
        <taxon>Nocardioides</taxon>
    </lineage>
</organism>
<gene>
    <name evidence="1" type="ORF">GCM10009606_19710</name>
</gene>
<keyword evidence="2" id="KW-1185">Reference proteome</keyword>
<protein>
    <submittedName>
        <fullName evidence="1">Uncharacterized protein</fullName>
    </submittedName>
</protein>
<evidence type="ECO:0000313" key="2">
    <source>
        <dbReference type="Proteomes" id="UP001499979"/>
    </source>
</evidence>
<reference evidence="2" key="1">
    <citation type="journal article" date="2019" name="Int. J. Syst. Evol. Microbiol.">
        <title>The Global Catalogue of Microorganisms (GCM) 10K type strain sequencing project: providing services to taxonomists for standard genome sequencing and annotation.</title>
        <authorList>
            <consortium name="The Broad Institute Genomics Platform"/>
            <consortium name="The Broad Institute Genome Sequencing Center for Infectious Disease"/>
            <person name="Wu L."/>
            <person name="Ma J."/>
        </authorList>
    </citation>
    <scope>NUCLEOTIDE SEQUENCE [LARGE SCALE GENOMIC DNA]</scope>
    <source>
        <strain evidence="2">JCM 11813</strain>
    </source>
</reference>
<name>A0ABP4EXE4_9ACTN</name>
<comment type="caution">
    <text evidence="1">The sequence shown here is derived from an EMBL/GenBank/DDBJ whole genome shotgun (WGS) entry which is preliminary data.</text>
</comment>
<dbReference type="Proteomes" id="UP001499979">
    <property type="component" value="Unassembled WGS sequence"/>
</dbReference>
<evidence type="ECO:0000313" key="1">
    <source>
        <dbReference type="EMBL" id="GAA1140167.1"/>
    </source>
</evidence>
<dbReference type="EMBL" id="BAAAJE010000006">
    <property type="protein sequence ID" value="GAA1140167.1"/>
    <property type="molecule type" value="Genomic_DNA"/>
</dbReference>
<proteinExistence type="predicted"/>
<accession>A0ABP4EXE4</accession>